<proteinExistence type="predicted"/>
<evidence type="ECO:0000256" key="1">
    <source>
        <dbReference type="SAM" id="MobiDB-lite"/>
    </source>
</evidence>
<dbReference type="AlphaFoldDB" id="A0AB34ITY8"/>
<feature type="region of interest" description="Disordered" evidence="1">
    <location>
        <begin position="1"/>
        <end position="23"/>
    </location>
</feature>
<accession>A0AB34ITY8</accession>
<feature type="compositionally biased region" description="Low complexity" evidence="1">
    <location>
        <begin position="195"/>
        <end position="206"/>
    </location>
</feature>
<dbReference type="EMBL" id="JBGBPQ010000020">
    <property type="protein sequence ID" value="KAL1504445.1"/>
    <property type="molecule type" value="Genomic_DNA"/>
</dbReference>
<comment type="caution">
    <text evidence="2">The sequence shown here is derived from an EMBL/GenBank/DDBJ whole genome shotgun (WGS) entry which is preliminary data.</text>
</comment>
<feature type="compositionally biased region" description="Acidic residues" evidence="1">
    <location>
        <begin position="207"/>
        <end position="221"/>
    </location>
</feature>
<dbReference type="Proteomes" id="UP001515480">
    <property type="component" value="Unassembled WGS sequence"/>
</dbReference>
<feature type="region of interest" description="Disordered" evidence="1">
    <location>
        <begin position="133"/>
        <end position="221"/>
    </location>
</feature>
<feature type="compositionally biased region" description="Pro residues" evidence="1">
    <location>
        <begin position="264"/>
        <end position="276"/>
    </location>
</feature>
<feature type="compositionally biased region" description="Acidic residues" evidence="1">
    <location>
        <begin position="135"/>
        <end position="147"/>
    </location>
</feature>
<feature type="region of interest" description="Disordered" evidence="1">
    <location>
        <begin position="251"/>
        <end position="277"/>
    </location>
</feature>
<organism evidence="2 3">
    <name type="scientific">Prymnesium parvum</name>
    <name type="common">Toxic golden alga</name>
    <dbReference type="NCBI Taxonomy" id="97485"/>
    <lineage>
        <taxon>Eukaryota</taxon>
        <taxon>Haptista</taxon>
        <taxon>Haptophyta</taxon>
        <taxon>Prymnesiophyceae</taxon>
        <taxon>Prymnesiales</taxon>
        <taxon>Prymnesiaceae</taxon>
        <taxon>Prymnesium</taxon>
    </lineage>
</organism>
<feature type="region of interest" description="Disordered" evidence="1">
    <location>
        <begin position="339"/>
        <end position="366"/>
    </location>
</feature>
<evidence type="ECO:0000313" key="3">
    <source>
        <dbReference type="Proteomes" id="UP001515480"/>
    </source>
</evidence>
<evidence type="ECO:0000313" key="2">
    <source>
        <dbReference type="EMBL" id="KAL1504445.1"/>
    </source>
</evidence>
<reference evidence="2 3" key="1">
    <citation type="journal article" date="2024" name="Science">
        <title>Giant polyketide synthase enzymes in the biosynthesis of giant marine polyether toxins.</title>
        <authorList>
            <person name="Fallon T.R."/>
            <person name="Shende V.V."/>
            <person name="Wierzbicki I.H."/>
            <person name="Pendleton A.L."/>
            <person name="Watervoot N.F."/>
            <person name="Auber R.P."/>
            <person name="Gonzalez D.J."/>
            <person name="Wisecaver J.H."/>
            <person name="Moore B.S."/>
        </authorList>
    </citation>
    <scope>NUCLEOTIDE SEQUENCE [LARGE SCALE GENOMIC DNA]</scope>
    <source>
        <strain evidence="2 3">12B1</strain>
    </source>
</reference>
<protein>
    <submittedName>
        <fullName evidence="2">Uncharacterized protein</fullName>
    </submittedName>
</protein>
<feature type="compositionally biased region" description="Basic and acidic residues" evidence="1">
    <location>
        <begin position="148"/>
        <end position="166"/>
    </location>
</feature>
<gene>
    <name evidence="2" type="ORF">AB1Y20_010851</name>
</gene>
<name>A0AB34ITY8_PRYPA</name>
<sequence length="388" mass="41010">MAAEPMAAEPLGAPPDPAPSDPCCTGVDGPCGWVPAVEGMEVWEVLPDGTALKLDEALPQSAARPALSVKEPEEPKIRLLECRKPAQRVPRPVHLHMPIPIPIQVVMPRGTLSKQYCHRERLTVSALWSTIQSREEEDDDHDPELSELEEHGRHRGGEREAPRDAGRGVAHALPSAGGGEGGHSSRTTKRPRPPSAIGPAAAAAVPADDEGADGEGGGELDDLAHGLREIQVESPPKRPALRILTSAAVEGQADAPRPAGHRLLPPPPPSPIGIRPPEPRVFKGKRKLIDDLAIPSSMEVACESAFHHLHIGVPPVKLRRSCGAEYERELREAIPTPTMIGATSRKDDGPPVFGSPASSACGSGEEPPTCLLGATAKDVGDGHQYVTA</sequence>
<keyword evidence="3" id="KW-1185">Reference proteome</keyword>